<evidence type="ECO:0000256" key="2">
    <source>
        <dbReference type="ARBA" id="ARBA00022679"/>
    </source>
</evidence>
<dbReference type="EMBL" id="CP063078">
    <property type="protein sequence ID" value="QOQ87393.1"/>
    <property type="molecule type" value="Genomic_DNA"/>
</dbReference>
<dbReference type="Gene3D" id="3.90.470.20">
    <property type="entry name" value="4'-phosphopantetheinyl transferase domain"/>
    <property type="match status" value="1"/>
</dbReference>
<keyword evidence="8" id="KW-0963">Cytoplasm</keyword>
<evidence type="ECO:0000256" key="4">
    <source>
        <dbReference type="ARBA" id="ARBA00022832"/>
    </source>
</evidence>
<sequence length="116" mass="12902">MIGIDIVQISRISKLKAKYGTKFMEKFLNQNEILLVKSDESLAGFYAAKEAVSKALKTGVGSEFSFLDVEIFKDKNRAPKLRFKDDLVKKFGIKNSDLSISHDGGFAIAAVILTHF</sequence>
<dbReference type="AlphaFoldDB" id="A0A7M1LGD6"/>
<comment type="similarity">
    <text evidence="8">Belongs to the P-Pant transferase superfamily. AcpS family.</text>
</comment>
<evidence type="ECO:0000256" key="5">
    <source>
        <dbReference type="ARBA" id="ARBA00022842"/>
    </source>
</evidence>
<keyword evidence="1 8" id="KW-0444">Lipid biosynthesis</keyword>
<keyword evidence="7 8" id="KW-0275">Fatty acid biosynthesis</keyword>
<feature type="domain" description="4'-phosphopantetheinyl transferase" evidence="9">
    <location>
        <begin position="2"/>
        <end position="86"/>
    </location>
</feature>
<proteinExistence type="inferred from homology"/>
<dbReference type="HAMAP" id="MF_00101">
    <property type="entry name" value="AcpS"/>
    <property type="match status" value="1"/>
</dbReference>
<dbReference type="SUPFAM" id="SSF56214">
    <property type="entry name" value="4'-phosphopantetheinyl transferase"/>
    <property type="match status" value="1"/>
</dbReference>
<feature type="binding site" evidence="8">
    <location>
        <position position="5"/>
    </location>
    <ligand>
        <name>Mg(2+)</name>
        <dbReference type="ChEBI" id="CHEBI:18420"/>
    </ligand>
</feature>
<dbReference type="InterPro" id="IPR008278">
    <property type="entry name" value="4-PPantetheinyl_Trfase_dom"/>
</dbReference>
<dbReference type="OrthoDB" id="517356at2"/>
<dbReference type="InterPro" id="IPR004568">
    <property type="entry name" value="Ppantetheine-prot_Trfase_dom"/>
</dbReference>
<evidence type="ECO:0000259" key="9">
    <source>
        <dbReference type="Pfam" id="PF01648"/>
    </source>
</evidence>
<comment type="subcellular location">
    <subcellularLocation>
        <location evidence="8">Cytoplasm</location>
    </subcellularLocation>
</comment>
<dbReference type="NCBIfam" id="TIGR00516">
    <property type="entry name" value="acpS"/>
    <property type="match status" value="1"/>
</dbReference>
<comment type="function">
    <text evidence="8">Transfers the 4'-phosphopantetheine moiety from coenzyme A to a Ser of acyl-carrier-protein.</text>
</comment>
<dbReference type="Proteomes" id="UP000594749">
    <property type="component" value="Chromosome"/>
</dbReference>
<accession>A0A7M1LGD6</accession>
<dbReference type="GO" id="GO:0000287">
    <property type="term" value="F:magnesium ion binding"/>
    <property type="evidence" value="ECO:0007669"/>
    <property type="project" value="UniProtKB-UniRule"/>
</dbReference>
<comment type="catalytic activity">
    <reaction evidence="8">
        <text>apo-[ACP] + CoA = holo-[ACP] + adenosine 3',5'-bisphosphate + H(+)</text>
        <dbReference type="Rhea" id="RHEA:12068"/>
        <dbReference type="Rhea" id="RHEA-COMP:9685"/>
        <dbReference type="Rhea" id="RHEA-COMP:9690"/>
        <dbReference type="ChEBI" id="CHEBI:15378"/>
        <dbReference type="ChEBI" id="CHEBI:29999"/>
        <dbReference type="ChEBI" id="CHEBI:57287"/>
        <dbReference type="ChEBI" id="CHEBI:58343"/>
        <dbReference type="ChEBI" id="CHEBI:64479"/>
        <dbReference type="EC" id="2.7.8.7"/>
    </reaction>
</comment>
<dbReference type="NCBIfam" id="TIGR00556">
    <property type="entry name" value="pantethn_trn"/>
    <property type="match status" value="1"/>
</dbReference>
<dbReference type="RefSeq" id="WP_025802955.1">
    <property type="nucleotide sequence ID" value="NZ_CP053842.1"/>
</dbReference>
<keyword evidence="6 8" id="KW-0443">Lipid metabolism</keyword>
<evidence type="ECO:0000256" key="8">
    <source>
        <dbReference type="HAMAP-Rule" id="MF_00101"/>
    </source>
</evidence>
<gene>
    <name evidence="8" type="primary">acpS</name>
    <name evidence="10" type="ORF">IMC76_00815</name>
</gene>
<keyword evidence="3 8" id="KW-0479">Metal-binding</keyword>
<name>A0A7M1LGD6_9BACT</name>
<keyword evidence="11" id="KW-1185">Reference proteome</keyword>
<keyword evidence="4 8" id="KW-0276">Fatty acid metabolism</keyword>
<dbReference type="GO" id="GO:0008897">
    <property type="term" value="F:holo-[acyl-carrier-protein] synthase activity"/>
    <property type="evidence" value="ECO:0007669"/>
    <property type="project" value="UniProtKB-UniRule"/>
</dbReference>
<dbReference type="InterPro" id="IPR037143">
    <property type="entry name" value="4-PPantetheinyl_Trfase_dom_sf"/>
</dbReference>
<evidence type="ECO:0000256" key="6">
    <source>
        <dbReference type="ARBA" id="ARBA00023098"/>
    </source>
</evidence>
<evidence type="ECO:0000256" key="1">
    <source>
        <dbReference type="ARBA" id="ARBA00022516"/>
    </source>
</evidence>
<feature type="binding site" evidence="8">
    <location>
        <position position="50"/>
    </location>
    <ligand>
        <name>Mg(2+)</name>
        <dbReference type="ChEBI" id="CHEBI:18420"/>
    </ligand>
</feature>
<organism evidence="10 11">
    <name type="scientific">Campylobacter corcagiensis</name>
    <dbReference type="NCBI Taxonomy" id="1448857"/>
    <lineage>
        <taxon>Bacteria</taxon>
        <taxon>Pseudomonadati</taxon>
        <taxon>Campylobacterota</taxon>
        <taxon>Epsilonproteobacteria</taxon>
        <taxon>Campylobacterales</taxon>
        <taxon>Campylobacteraceae</taxon>
        <taxon>Campylobacter</taxon>
    </lineage>
</organism>
<dbReference type="Pfam" id="PF01648">
    <property type="entry name" value="ACPS"/>
    <property type="match status" value="1"/>
</dbReference>
<evidence type="ECO:0000256" key="7">
    <source>
        <dbReference type="ARBA" id="ARBA00023160"/>
    </source>
</evidence>
<protein>
    <recommendedName>
        <fullName evidence="8">Holo-[acyl-carrier-protein] synthase</fullName>
        <shortName evidence="8">Holo-ACP synthase</shortName>
        <ecNumber evidence="8">2.7.8.7</ecNumber>
    </recommendedName>
    <alternativeName>
        <fullName evidence="8">4'-phosphopantetheinyl transferase AcpS</fullName>
    </alternativeName>
</protein>
<dbReference type="GO" id="GO:0006633">
    <property type="term" value="P:fatty acid biosynthetic process"/>
    <property type="evidence" value="ECO:0007669"/>
    <property type="project" value="UniProtKB-UniRule"/>
</dbReference>
<keyword evidence="5 8" id="KW-0460">Magnesium</keyword>
<evidence type="ECO:0000313" key="11">
    <source>
        <dbReference type="Proteomes" id="UP000594749"/>
    </source>
</evidence>
<evidence type="ECO:0000313" key="10">
    <source>
        <dbReference type="EMBL" id="QOQ87393.1"/>
    </source>
</evidence>
<dbReference type="GO" id="GO:0005737">
    <property type="term" value="C:cytoplasm"/>
    <property type="evidence" value="ECO:0007669"/>
    <property type="project" value="UniProtKB-SubCell"/>
</dbReference>
<comment type="cofactor">
    <cofactor evidence="8">
        <name>Mg(2+)</name>
        <dbReference type="ChEBI" id="CHEBI:18420"/>
    </cofactor>
</comment>
<evidence type="ECO:0000256" key="3">
    <source>
        <dbReference type="ARBA" id="ARBA00022723"/>
    </source>
</evidence>
<keyword evidence="2 8" id="KW-0808">Transferase</keyword>
<reference evidence="10 11" key="1">
    <citation type="submission" date="2020-10" db="EMBL/GenBank/DDBJ databases">
        <title>Campylobacter and Helicobacter PacBio genomes.</title>
        <authorList>
            <person name="Lane C."/>
        </authorList>
    </citation>
    <scope>NUCLEOTIDE SEQUENCE [LARGE SCALE GENOMIC DNA]</scope>
    <source>
        <strain evidence="10 11">2016D-0077</strain>
    </source>
</reference>
<dbReference type="InterPro" id="IPR002582">
    <property type="entry name" value="ACPS"/>
</dbReference>
<dbReference type="EC" id="2.7.8.7" evidence="8"/>